<organism evidence="2 3">
    <name type="scientific">Adhaeribacter pallidiroseus</name>
    <dbReference type="NCBI Taxonomy" id="2072847"/>
    <lineage>
        <taxon>Bacteria</taxon>
        <taxon>Pseudomonadati</taxon>
        <taxon>Bacteroidota</taxon>
        <taxon>Cytophagia</taxon>
        <taxon>Cytophagales</taxon>
        <taxon>Hymenobacteraceae</taxon>
        <taxon>Adhaeribacter</taxon>
    </lineage>
</organism>
<keyword evidence="3" id="KW-1185">Reference proteome</keyword>
<keyword evidence="1" id="KW-0472">Membrane</keyword>
<evidence type="ECO:0000313" key="3">
    <source>
        <dbReference type="Proteomes" id="UP000253919"/>
    </source>
</evidence>
<evidence type="ECO:0000256" key="1">
    <source>
        <dbReference type="SAM" id="Phobius"/>
    </source>
</evidence>
<proteinExistence type="predicted"/>
<keyword evidence="1" id="KW-0812">Transmembrane</keyword>
<dbReference type="Proteomes" id="UP000253919">
    <property type="component" value="Unassembled WGS sequence"/>
</dbReference>
<evidence type="ECO:0000313" key="2">
    <source>
        <dbReference type="EMBL" id="RDC62805.1"/>
    </source>
</evidence>
<reference evidence="2 3" key="1">
    <citation type="submission" date="2018-04" db="EMBL/GenBank/DDBJ databases">
        <title>Adhaeribacter sp. HMF7616 genome sequencing and assembly.</title>
        <authorList>
            <person name="Kang H."/>
            <person name="Kang J."/>
            <person name="Cha I."/>
            <person name="Kim H."/>
            <person name="Joh K."/>
        </authorList>
    </citation>
    <scope>NUCLEOTIDE SEQUENCE [LARGE SCALE GENOMIC DNA]</scope>
    <source>
        <strain evidence="2 3">HMF7616</strain>
    </source>
</reference>
<gene>
    <name evidence="2" type="ORF">AHMF7616_01399</name>
</gene>
<dbReference type="RefSeq" id="WP_147275622.1">
    <property type="nucleotide sequence ID" value="NZ_QASA01000001.1"/>
</dbReference>
<keyword evidence="1" id="KW-1133">Transmembrane helix</keyword>
<comment type="caution">
    <text evidence="2">The sequence shown here is derived from an EMBL/GenBank/DDBJ whole genome shotgun (WGS) entry which is preliminary data.</text>
</comment>
<protein>
    <submittedName>
        <fullName evidence="2">Uncharacterized protein</fullName>
    </submittedName>
</protein>
<dbReference type="AlphaFoldDB" id="A0A369QGW8"/>
<dbReference type="EMBL" id="QASA01000001">
    <property type="protein sequence ID" value="RDC62805.1"/>
    <property type="molecule type" value="Genomic_DNA"/>
</dbReference>
<sequence>MHPWYLTTLVALSVLTFYRYALVWSGLAVLSYATYQTASYHENLYLTALEYSLVFGWLIYEYKKQKNLKKEAFPALLS</sequence>
<accession>A0A369QGW8</accession>
<dbReference type="OrthoDB" id="1491846at2"/>
<feature type="transmembrane region" description="Helical" evidence="1">
    <location>
        <begin position="44"/>
        <end position="60"/>
    </location>
</feature>
<name>A0A369QGW8_9BACT</name>